<feature type="region of interest" description="Disordered" evidence="2">
    <location>
        <begin position="3227"/>
        <end position="3279"/>
    </location>
</feature>
<evidence type="ECO:0000313" key="3">
    <source>
        <dbReference type="EMBL" id="KAK6340503.1"/>
    </source>
</evidence>
<feature type="compositionally biased region" description="Acidic residues" evidence="2">
    <location>
        <begin position="3238"/>
        <end position="3256"/>
    </location>
</feature>
<keyword evidence="1" id="KW-0175">Coiled coil</keyword>
<feature type="region of interest" description="Disordered" evidence="2">
    <location>
        <begin position="1815"/>
        <end position="2022"/>
    </location>
</feature>
<feature type="compositionally biased region" description="Polar residues" evidence="2">
    <location>
        <begin position="1822"/>
        <end position="1834"/>
    </location>
</feature>
<evidence type="ECO:0000256" key="1">
    <source>
        <dbReference type="SAM" id="Coils"/>
    </source>
</evidence>
<feature type="compositionally biased region" description="Basic and acidic residues" evidence="2">
    <location>
        <begin position="3104"/>
        <end position="3116"/>
    </location>
</feature>
<feature type="compositionally biased region" description="Basic residues" evidence="2">
    <location>
        <begin position="2753"/>
        <end position="2771"/>
    </location>
</feature>
<comment type="caution">
    <text evidence="3">The sequence shown here is derived from an EMBL/GenBank/DDBJ whole genome shotgun (WGS) entry which is preliminary data.</text>
</comment>
<feature type="region of interest" description="Disordered" evidence="2">
    <location>
        <begin position="3173"/>
        <end position="3210"/>
    </location>
</feature>
<feature type="compositionally biased region" description="Basic residues" evidence="2">
    <location>
        <begin position="2445"/>
        <end position="2458"/>
    </location>
</feature>
<feature type="region of interest" description="Disordered" evidence="2">
    <location>
        <begin position="4200"/>
        <end position="4290"/>
    </location>
</feature>
<keyword evidence="4" id="KW-1185">Reference proteome</keyword>
<feature type="compositionally biased region" description="Basic and acidic residues" evidence="2">
    <location>
        <begin position="2354"/>
        <end position="2364"/>
    </location>
</feature>
<feature type="compositionally biased region" description="Basic and acidic residues" evidence="2">
    <location>
        <begin position="2601"/>
        <end position="2613"/>
    </location>
</feature>
<feature type="region of interest" description="Disordered" evidence="2">
    <location>
        <begin position="3932"/>
        <end position="3961"/>
    </location>
</feature>
<proteinExistence type="predicted"/>
<evidence type="ECO:0000313" key="4">
    <source>
        <dbReference type="Proteomes" id="UP001375240"/>
    </source>
</evidence>
<feature type="compositionally biased region" description="Basic and acidic residues" evidence="2">
    <location>
        <begin position="2318"/>
        <end position="2327"/>
    </location>
</feature>
<feature type="coiled-coil region" evidence="1">
    <location>
        <begin position="4844"/>
        <end position="4960"/>
    </location>
</feature>
<feature type="compositionally biased region" description="Polar residues" evidence="2">
    <location>
        <begin position="2776"/>
        <end position="2806"/>
    </location>
</feature>
<gene>
    <name evidence="3" type="ORF">TWF696_008829</name>
</gene>
<feature type="compositionally biased region" description="Basic and acidic residues" evidence="2">
    <location>
        <begin position="2274"/>
        <end position="2285"/>
    </location>
</feature>
<feature type="region of interest" description="Disordered" evidence="2">
    <location>
        <begin position="3337"/>
        <end position="3374"/>
    </location>
</feature>
<feature type="compositionally biased region" description="Basic and acidic residues" evidence="2">
    <location>
        <begin position="1995"/>
        <end position="2022"/>
    </location>
</feature>
<feature type="region of interest" description="Disordered" evidence="2">
    <location>
        <begin position="4430"/>
        <end position="4450"/>
    </location>
</feature>
<feature type="compositionally biased region" description="Low complexity" evidence="2">
    <location>
        <begin position="3173"/>
        <end position="3186"/>
    </location>
</feature>
<protein>
    <submittedName>
        <fullName evidence="3">Uncharacterized protein</fullName>
    </submittedName>
</protein>
<feature type="compositionally biased region" description="Basic residues" evidence="2">
    <location>
        <begin position="2399"/>
        <end position="2417"/>
    </location>
</feature>
<feature type="compositionally biased region" description="Low complexity" evidence="2">
    <location>
        <begin position="4532"/>
        <end position="4542"/>
    </location>
</feature>
<feature type="coiled-coil region" evidence="1">
    <location>
        <begin position="4777"/>
        <end position="4811"/>
    </location>
</feature>
<feature type="compositionally biased region" description="Low complexity" evidence="2">
    <location>
        <begin position="4702"/>
        <end position="4713"/>
    </location>
</feature>
<feature type="compositionally biased region" description="Acidic residues" evidence="2">
    <location>
        <begin position="1768"/>
        <end position="1777"/>
    </location>
</feature>
<feature type="region of interest" description="Disordered" evidence="2">
    <location>
        <begin position="2585"/>
        <end position="2839"/>
    </location>
</feature>
<feature type="region of interest" description="Disordered" evidence="2">
    <location>
        <begin position="2354"/>
        <end position="2573"/>
    </location>
</feature>
<feature type="region of interest" description="Disordered" evidence="2">
    <location>
        <begin position="2150"/>
        <end position="2172"/>
    </location>
</feature>
<accession>A0AAV9UIW2</accession>
<dbReference type="PANTHER" id="PTHR40641:SF2">
    <property type="entry name" value="INVOLUCRIN REPEAT PROTEIN"/>
    <property type="match status" value="1"/>
</dbReference>
<dbReference type="Proteomes" id="UP001375240">
    <property type="component" value="Unassembled WGS sequence"/>
</dbReference>
<feature type="region of interest" description="Disordered" evidence="2">
    <location>
        <begin position="4071"/>
        <end position="4121"/>
    </location>
</feature>
<feature type="compositionally biased region" description="Low complexity" evidence="2">
    <location>
        <begin position="2240"/>
        <end position="2251"/>
    </location>
</feature>
<organism evidence="3 4">
    <name type="scientific">Orbilia brochopaga</name>
    <dbReference type="NCBI Taxonomy" id="3140254"/>
    <lineage>
        <taxon>Eukaryota</taxon>
        <taxon>Fungi</taxon>
        <taxon>Dikarya</taxon>
        <taxon>Ascomycota</taxon>
        <taxon>Pezizomycotina</taxon>
        <taxon>Orbiliomycetes</taxon>
        <taxon>Orbiliales</taxon>
        <taxon>Orbiliaceae</taxon>
        <taxon>Orbilia</taxon>
    </lineage>
</organism>
<feature type="compositionally biased region" description="Low complexity" evidence="2">
    <location>
        <begin position="4611"/>
        <end position="4626"/>
    </location>
</feature>
<feature type="compositionally biased region" description="Polar residues" evidence="2">
    <location>
        <begin position="1905"/>
        <end position="1926"/>
    </location>
</feature>
<feature type="region of interest" description="Disordered" evidence="2">
    <location>
        <begin position="3667"/>
        <end position="3686"/>
    </location>
</feature>
<feature type="compositionally biased region" description="Basic and acidic residues" evidence="2">
    <location>
        <begin position="4679"/>
        <end position="4689"/>
    </location>
</feature>
<feature type="compositionally biased region" description="Basic and acidic residues" evidence="2">
    <location>
        <begin position="2150"/>
        <end position="2159"/>
    </location>
</feature>
<name>A0AAV9UIW2_9PEZI</name>
<dbReference type="CDD" id="cd14686">
    <property type="entry name" value="bZIP"/>
    <property type="match status" value="1"/>
</dbReference>
<feature type="compositionally biased region" description="Pro residues" evidence="2">
    <location>
        <begin position="4098"/>
        <end position="4113"/>
    </location>
</feature>
<feature type="region of interest" description="Disordered" evidence="2">
    <location>
        <begin position="2274"/>
        <end position="2339"/>
    </location>
</feature>
<feature type="compositionally biased region" description="Polar residues" evidence="2">
    <location>
        <begin position="4021"/>
        <end position="4030"/>
    </location>
</feature>
<feature type="compositionally biased region" description="Low complexity" evidence="2">
    <location>
        <begin position="1689"/>
        <end position="1706"/>
    </location>
</feature>
<feature type="compositionally biased region" description="Polar residues" evidence="2">
    <location>
        <begin position="4640"/>
        <end position="4660"/>
    </location>
</feature>
<dbReference type="EMBL" id="JAVHNQ010000008">
    <property type="protein sequence ID" value="KAK6340503.1"/>
    <property type="molecule type" value="Genomic_DNA"/>
</dbReference>
<feature type="region of interest" description="Disordered" evidence="2">
    <location>
        <begin position="315"/>
        <end position="361"/>
    </location>
</feature>
<sequence>MLPFDVQLHHLPESRAQTPTVADFAKPTSAISEPELQLPASPLSSAFPVQDHANEPYGMTLPSHQTSPSLSAAMSQPSVESFLLPAQSIVELQLQTSTAEGITAIPMPPSTSALSLEVDLPKDSVDLVLPANNSDFSAASPLAHARDALDDDFAFNIPIAHQDGAVVSALPRLPGSPLQAPYAVDDIGESVVLPETSYPGLPGSHAGSPRIAPIHVEFPTSPRQTNESIALGKETDATDPKAIPTDQYPTLPFSPPLSPSAVRNLPAELTSLKDLTHVGWDSPRLPASHAASLYGHHAVPGPPSEAIQIPRNLTEHRSEDSVRTGPQCTDAFTVEPSQFASERELPGSPTESTPSYKFSDHGLENALSLPASRIDEPSRVEEIVVSAKPDGILAEALEGLPDSRPGSPRFIPGDALVPALLPASRSHSLTGIVEDAPAEQDRPDIPVQISDKVPVPLSTVPTQLEDAFVLPSSCPSASGFRPGNRSLHLVHDIPQSHPESFYELVSQRFVMPSQRPPRSAELPPSIPPSVVPSIIATGDESAQLPRSRSISVLSEECEEFAPHVSSPQPVAALASPPRSFQDTESIQLPALHQLPDSLPSSKQDYNLLADLESVAVPVDVASHHTTYGITEAKPSSLSEDVIKSLPESGPPSPSHSVFITAGLPPYLHKLSDEQDFSVASDLGAEAEQDLERLPIEGEYPLPTSPALSFSHMFHPVQQMSQSHELVLPGRTSTVASSDGLQIDLEGADEQISDKQLSNDEVSLPGSRHSSPVLLASLHDPFGAALPPSPSHSHYVWDLEDDQEQTATVVERAKRSAETETPRTVPVPQIPGLLRSTHEAHLLDAPEACRSLSTQEDDALDPLSETSRVARSGVDLPEVFFEIPLPSSPGVHSLLVSPRIGPVDRKLSLPSSHIDSEIQVEDAYNPVGTLQPPTSDRDIALGLPPTRPQSPLSKFNYGDTTAAQHLPASHFDSPLISPKAIPRAASPTAPEELDYPLLPPSPRTAAIDYTSLELGLHSNPLPKSTIDSPLVAPVLASEIESIAPAANKHHQSVRLAEQLWGALMPPFYDKVPLPSSPCATPIAGALHAEENCLPPLPAATSESPLASPIAPPVYRYKIPIPSQPKRYIPLDRLVTRYVDHNVEKPARRIAETTVGAQEYPKSTGAEHVEAQPDIQEFLLPGSPAVSPTVQKEIGEASDAVKIDEFLLESSHASPALETVDEEIDVADYLLEPETTPLDEARKVALPEEESGVLLPEHKPIAAPVSLESFDRFETQSYTATESDRSLDDREIELPPNDILSQHSIESEDGVNPANEYLLGPGVPQSQTPSILLQPRSLEFLEPAAKPERPSDETIYQAPRLLDIPWPLREHSPLSSTLSTPIPPTDEEIAHRGDIRDHGVRYVGEDRPVSRGLNISMPRPNAELQDRAETHVIDELMPYLPEYASEILVPSHINIIDKLLPEIHPISVSEAPHGEREPSSTVADLEQKSPVEVHEIWNPVSTSNLAPRVESAPTSPTFEQPFPILETHEDLPVLIDEATVVSLQFPDIQPNSPRIASHRAQTQLPDEILSNSEGVDSVIPAWDSLEARETQASTPQVELASSTYSPASVTALHDSDDDEPTSLDLEAVFPLSPDDVSHQLLPDAQQARPQLEFPHYDQLPSSAEASVLESPSVDNFDPVPPRSHPAADFISLSPSLSSSRDSLESELSTEPQTIGYFAPALPHVTGDHPIDSHIPLQFSMEGEDVGQLPLPKPQQNWEVSEFLPEFEDEGLASEDDNDGDDHFALDAYRPSSPPESTAGPSKLVRFADTHDLREYVPEEPLSSPVDTDIQSVQSTDSDAEILPREYGSLTRDLHEGSFPSGSTSRQLEPLQNFSTFPSLPIPYVPDEGIDDEGEIFEGEQAEPERSYSPTDMPQLQDSALKTRQTKSLQPEEPARSEFSARRPSKPTSRRSFWPQLTLDTRTPERSKGKSAQLDTLKPKKSQDKGKTPEAAGIKTLETVKIKTPETTKAKTPEPVKVRTSEVTKAKTPEAVKVKKLEAVNTKKPEVAKVKTLVEVKPKTPVEAKTKAPVETKAEVLETVKMPTTITAPQAAKPPQMIKTPQVVKVPEIEKVPDVVKTKTVEGVRIKVPEEIKIKEPEAPKSKVPELLKSKAPEAVKSKAPEVAKVAKSKHKSPRVAVVESPMFEDIVPKSPKKTAKPRAVALEPVAIEHIRAALLPEVRPKHQGASKPIIQGPPKEVVVSKAQATRTTPAQITPPIPRRRRSIDTLDSLLDFVPITEKKEIRKEPSQKPKPHRKPIARSVSPRNRKPRFDYDEELSAFPKQDHETRLQTREVTYPESPSLGKPALIPAVASWFFGRDKRQQPEESPVHSPKPFEPTKAAREVKATPTERIIEKDHDEGHVSKQRRHRSVSPVKRRRHRSISPPRLFQPREREAQVHVAPTTPVIARQGKRARSASPKRRHTPEAVHGFDALIEGPKTERQQDKSRRRPSVSHKAQSSPIVPITKTAEKFHARGRHPTRDLSPVSYPILPEYVQDGAQNEKKPRASPRQRDVALEQDQTPKEPQHPQPWAPPVAAATALPIAAAAAIFSVASPKEKRHQKPRRARSEERQDPELKRTPNILQPINLSPAIERDATLQDQSPTKRRHGRKHKRHARSVSPAADPRPGIPPLYQQELQRDEEITAAEPKPALGFKSHQEILDRAPTPMQRSRRNTDEPLPLVPATNILDEPSVSKVPSVSREIPQDDLSSIRPEKLTRSPRKKERRSRRHRSKKPRFVPVHSTSANLPISGRSSPLQLPSQPRESRSSLSQFDEHHQPEPSASRPSSLSLPRPPSLSLPPQITAEQRRYEVELERAARLEREQQALDLLEQKDEEAAIRECERLYLVYKEQVERYEREHQLLDEMDSKERDQNDEYLYQQYLVQKAQDERQQKEIELRDKNRHEDMIIAIEKKKEAERRRREEYERERQREEEERRREYELAQERAAFLEREKARREEIHRLALELKKREEERNQLLEHQRLMEERHQAELQRLANEIQRREADRLAILESKEIAEQQRKEEIQRLAIELHNRELDRAILSERKEDKDRMKESIRREELDQAIVETRRRQAELENQRRVDREVEEESRRRRLAEAAALASLAESVVGSDASSSRSSSRHRFPVAGIDDTSQYYRQPYYDSSDYTYTPSESSEASDGSVRSPETPRQRPNFTRLSTESLHSIALAGQLYARDDRQQSVESLDPWSEDNTPELGQEEFPEEPYSESLEERLSSLSSPETPMQRRQEPPTEGILISGLLEADNPQGLGIFFGDDPYLQAARNILESFEPNIPDQAPTQYSQRNAFDNIPLGLPRPDSDAEGSSSNPLEFDDHCSVPLETPKPPHPFKAENAPILTGYQADLPLPSSPGSSFVARFPMEDPHLVPIDALSQDSNATVKSEGDKVNVSNPLIGSHMEWDLPESRPTTSHSAVPLSLPEIALPPSRRLSVDELHPFVSGIDALPTTPGPTGLIDDEVFPTDRSVPIGSIPLVPDETHDNPNVKLNLGTNLFFPPGETSCEVLNSAPLPPLDGEKNPELLTYLPASRATSLSEFHAPETEAGPIPISRPGSLAIFDDEMQMETRPEFNFDDFESLPDSDHDGDEELDTMFAPPPPVQLQLPASRISSIYSLHDAYSESKSPERATFNLPDAGDDNESFDVESFGRQVWETYRSLPASHKDSTYALSSAATFSREIEQPNNFQLPSPESEGSAEYLLVSQNRRGSAISLPLTAQHSTYHAHESQPPSDNLDHIELPQDTDSLDLGSPSTILPHRYLAHRLDALTGLPASRAASTYEEADQIGELHSQVFPPLQDDGALSQDTFNASQIQRWPGITAKVPSSGIASPYAESLALARSLFGDIPGLPAEESVPDDISLYDRFETHHESLPISRHSSVYFQDRVLSRESHDTTPNFDDAESRPSSSHTIRGPIEHIDEIQLPISRQSSFYIRQPESLSAIPLESVSVPKDLPGSRPTTAHVNLPADSLEGPRDLPPSRTSSVWLQESRQEPPPAAGSTYDEGLPDSRPTTSHAFAIEPAKEIDVISQIRQLPYLPRSRPTTPTNESDVDEDPTPKPSPTQVPRALPPGIPDDFSLPISQQPSLASLRNVADSDLERNLPGSRPTSPYAYHPEISASIKELDRAPIITPDLSLPSAIASPSLSSVNENALALIPRAPSEAVSEVQTKDNLPVPRGSRGLDSITPTEIEEPGGPVTLLPPRHINAHPRSASPRPRRQSGEPQSQRRHRRRRASIQEYGRGSIRTAAPEIEPTDAGIDVHFDQETGTIEVSWSRDHFGEAPTVDISVFYPGDADSSFYDTDHSRSGSVIGSPILNNYTLENQPEQIEASTRENDADLFFSPDLAPIKTDTDLSHQNSLPLNRTLFPEADSSGNPSIGLGIEGLALTKRRHPTTSKFSSLPNRRTALPSLSIPTDVDQASEVSPSKSAALSASVSSVSPLGSSVELPPPSPILQLPSTIQIPPIQSDRPNNQILSTFTEADDKALALLFSANTTPTQNTPQPRTADTVKRTASVTPTPGPSRSGPGHRASVVRRSTNTIEGAYPSPETSPELVPVPQAPETPKSTPRLRRLSASGSSSRRNSANKRYTIRGDLEPLQEGVTVSPSTRVAAANSSATTTPRPGSPKGTPPILTILKRRRTMDPLREEFRSGLDGNMSPPAPKSRSQPPRTRTSSNVDSPDPMATPSLPFHYDNPTTASGSRKGKEKATSYDNGEVFEAYGDTASTPLSPERPISVNLRKRQSLQLMDLESRIRALSEQNMQLSGEVARLHQDSAASEKRFEAIAYKHLQERSALVEALEIRSLAVSERESQIETLKRNLEWYKQEDENLTQELRQLRIANEQLTASEIAQRQQYESKREQLHALSQQHSDLQEQYTALSSGLNDIINQQIADVTKLKDGEIEKLKQELAKAKSNGNKLQAKLNAMNRYIEAKDEVYFARSCGHLFNAVQQWCVKFSKFSDTTTCVEFDSISNDGIKDLVESVVLDNSDVRVLLRDRVRRREVFMAMTMALIWELIFCRYMFGLEAEERKKLKALEEKLNEVGPPAAVHMWRATTLQLLSQRRAFRSALPAATEPVVQEIYRTLFSLLPPPAHLQQQVIDSLRNVVNLAVTLSIDMRTQRAEYFMWEAPDNSIGKPVEFVALRMNNRGNEGLTNQQLENMGATVRVVLFPLVTKRGDENGDGYDVETVIAPMQVLVSKGSSGENSPKRARLES</sequence>
<feature type="region of interest" description="Disordered" evidence="2">
    <location>
        <begin position="3990"/>
        <end position="4054"/>
    </location>
</feature>
<reference evidence="3 4" key="1">
    <citation type="submission" date="2019-10" db="EMBL/GenBank/DDBJ databases">
        <authorList>
            <person name="Palmer J.M."/>
        </authorList>
    </citation>
    <scope>NUCLEOTIDE SEQUENCE [LARGE SCALE GENOMIC DNA]</scope>
    <source>
        <strain evidence="3 4">TWF696</strain>
    </source>
</reference>
<feature type="compositionally biased region" description="Low complexity" evidence="2">
    <location>
        <begin position="3138"/>
        <end position="3150"/>
    </location>
</feature>
<feature type="region of interest" description="Disordered" evidence="2">
    <location>
        <begin position="4531"/>
        <end position="4747"/>
    </location>
</feature>
<feature type="compositionally biased region" description="Basic residues" evidence="2">
    <location>
        <begin position="2639"/>
        <end position="2652"/>
    </location>
</feature>
<feature type="region of interest" description="Disordered" evidence="2">
    <location>
        <begin position="1768"/>
        <end position="1799"/>
    </location>
</feature>
<feature type="compositionally biased region" description="Polar residues" evidence="2">
    <location>
        <begin position="3201"/>
        <end position="3210"/>
    </location>
</feature>
<feature type="region of interest" description="Disordered" evidence="2">
    <location>
        <begin position="1662"/>
        <end position="1707"/>
    </location>
</feature>
<evidence type="ECO:0000256" key="2">
    <source>
        <dbReference type="SAM" id="MobiDB-lite"/>
    </source>
</evidence>
<dbReference type="InterPro" id="IPR053268">
    <property type="entry name" value="Woronin_anchor"/>
</dbReference>
<feature type="region of interest" description="Disordered" evidence="2">
    <location>
        <begin position="3138"/>
        <end position="3158"/>
    </location>
</feature>
<feature type="region of interest" description="Disordered" evidence="2">
    <location>
        <begin position="3104"/>
        <end position="3123"/>
    </location>
</feature>
<dbReference type="PANTHER" id="PTHR40641">
    <property type="entry name" value="INVOLUCRIN REPEAT PROTEIN (AFU_ORTHOLOGUE AFUA_2G08060)"/>
    <property type="match status" value="1"/>
</dbReference>
<feature type="region of interest" description="Disordered" evidence="2">
    <location>
        <begin position="3763"/>
        <end position="3785"/>
    </location>
</feature>
<feature type="compositionally biased region" description="Polar residues" evidence="2">
    <location>
        <begin position="1857"/>
        <end position="1875"/>
    </location>
</feature>
<feature type="compositionally biased region" description="Basic and acidic residues" evidence="2">
    <location>
        <begin position="1974"/>
        <end position="1985"/>
    </location>
</feature>
<feature type="compositionally biased region" description="Acidic residues" evidence="2">
    <location>
        <begin position="1885"/>
        <end position="1899"/>
    </location>
</feature>
<feature type="compositionally biased region" description="Basic and acidic residues" evidence="2">
    <location>
        <begin position="2535"/>
        <end position="2561"/>
    </location>
</feature>
<feature type="compositionally biased region" description="Basic and acidic residues" evidence="2">
    <location>
        <begin position="2387"/>
        <end position="2398"/>
    </location>
</feature>
<feature type="region of interest" description="Disordered" evidence="2">
    <location>
        <begin position="2216"/>
        <end position="2261"/>
    </location>
</feature>
<feature type="compositionally biased region" description="Low complexity" evidence="2">
    <location>
        <begin position="2815"/>
        <end position="2825"/>
    </location>
</feature>